<feature type="compositionally biased region" description="Basic and acidic residues" evidence="16">
    <location>
        <begin position="268"/>
        <end position="294"/>
    </location>
</feature>
<accession>A0A1L8FAD9</accession>
<dbReference type="OMA" id="FQRKATH"/>
<dbReference type="RefSeq" id="XP_041429189.1">
    <property type="nucleotide sequence ID" value="XM_041573255.1"/>
</dbReference>
<feature type="region of interest" description="Disordered" evidence="16">
    <location>
        <begin position="266"/>
        <end position="294"/>
    </location>
</feature>
<keyword evidence="7" id="KW-0805">Transcription regulation</keyword>
<dbReference type="PANTHER" id="PTHR11267">
    <property type="entry name" value="T-BOX PROTEIN-RELATED"/>
    <property type="match status" value="1"/>
</dbReference>
<name>A0A1L8FAD9_XENLA</name>
<dbReference type="Pfam" id="PF00907">
    <property type="entry name" value="T-box"/>
    <property type="match status" value="1"/>
</dbReference>
<evidence type="ECO:0000313" key="20">
    <source>
        <dbReference type="RefSeq" id="XP_018086528.1"/>
    </source>
</evidence>
<feature type="region of interest" description="Disordered" evidence="16">
    <location>
        <begin position="497"/>
        <end position="528"/>
    </location>
</feature>
<keyword evidence="6" id="KW-0832">Ubl conjugation</keyword>
<feature type="region of interest" description="Disordered" evidence="16">
    <location>
        <begin position="826"/>
        <end position="870"/>
    </location>
</feature>
<keyword evidence="8 15" id="KW-0175">Coiled coil</keyword>
<keyword evidence="4" id="KW-1017">Isopeptide bond</keyword>
<dbReference type="SUPFAM" id="SSF47459">
    <property type="entry name" value="HLH, helix-loop-helix DNA-binding domain"/>
    <property type="match status" value="1"/>
</dbReference>
<feature type="region of interest" description="Disordered" evidence="16">
    <location>
        <begin position="2897"/>
        <end position="2922"/>
    </location>
</feature>
<dbReference type="Gene3D" id="4.10.280.10">
    <property type="entry name" value="Helix-loop-helix DNA-binding domain"/>
    <property type="match status" value="1"/>
</dbReference>
<dbReference type="Xenbase" id="XB-GENE-17344812">
    <property type="gene designation" value="mga.L"/>
</dbReference>
<dbReference type="Gene3D" id="2.60.40.820">
    <property type="entry name" value="Transcription factor, T-box"/>
    <property type="match status" value="1"/>
</dbReference>
<dbReference type="Proteomes" id="UP000186698">
    <property type="component" value="Chromosome 8L"/>
</dbReference>
<organism evidence="21">
    <name type="scientific">Xenopus laevis</name>
    <name type="common">African clawed frog</name>
    <dbReference type="NCBI Taxonomy" id="8355"/>
    <lineage>
        <taxon>Eukaryota</taxon>
        <taxon>Metazoa</taxon>
        <taxon>Chordata</taxon>
        <taxon>Craniata</taxon>
        <taxon>Vertebrata</taxon>
        <taxon>Euteleostomi</taxon>
        <taxon>Amphibia</taxon>
        <taxon>Batrachia</taxon>
        <taxon>Anura</taxon>
        <taxon>Pipoidea</taxon>
        <taxon>Pipidae</taxon>
        <taxon>Xenopodinae</taxon>
        <taxon>Xenopus</taxon>
        <taxon>Xenopus</taxon>
    </lineage>
</organism>
<evidence type="ECO:0000256" key="5">
    <source>
        <dbReference type="ARBA" id="ARBA00022553"/>
    </source>
</evidence>
<feature type="compositionally biased region" description="Polar residues" evidence="16">
    <location>
        <begin position="513"/>
        <end position="528"/>
    </location>
</feature>
<evidence type="ECO:0000256" key="10">
    <source>
        <dbReference type="ARBA" id="ARBA00023163"/>
    </source>
</evidence>
<proteinExistence type="predicted"/>
<dbReference type="PaxDb" id="8355-A0A1L8FAD9"/>
<evidence type="ECO:0000256" key="7">
    <source>
        <dbReference type="ARBA" id="ARBA00023015"/>
    </source>
</evidence>
<dbReference type="PROSITE" id="PS50252">
    <property type="entry name" value="TBOX_3"/>
    <property type="match status" value="1"/>
</dbReference>
<comment type="function">
    <text evidence="12">Functions as a dual-specificity transcription factor, regulating the expression of both MAX-network and T-box family target genes. Functions as a repressor or an activator. Binds to 5'-AATTTCACACCTAGGTGTGAAATT-3' core sequence and seems to regulate MYC-MAX target genes. Suppresses transcriptional activation by MYC and inhibits MYC-dependent cell transformation. Function activated by heterodimerization with MAX. This heterodimerization serves the dual function of both generating an E-box-binding heterodimer and simultaneously blocking interaction of a corepressor.</text>
</comment>
<dbReference type="KEGG" id="xla:108699176"/>
<reference evidence="20 21" key="1">
    <citation type="submission" date="2022-04" db="UniProtKB">
        <authorList>
            <consortium name="RefSeq"/>
        </authorList>
    </citation>
    <scope>IDENTIFICATION</scope>
    <source>
        <strain evidence="20 21">J_2021</strain>
        <tissue evidence="20 21">Erythrocytes</tissue>
    </source>
</reference>
<feature type="compositionally biased region" description="Basic and acidic residues" evidence="16">
    <location>
        <begin position="2273"/>
        <end position="2283"/>
    </location>
</feature>
<dbReference type="Bgee" id="108699176">
    <property type="expression patterns" value="Expressed in blastula and 16 other cell types or tissues"/>
</dbReference>
<dbReference type="InterPro" id="IPR011598">
    <property type="entry name" value="bHLH_dom"/>
</dbReference>
<keyword evidence="9 14" id="KW-0238">DNA-binding</keyword>
<feature type="region of interest" description="Disordered" evidence="16">
    <location>
        <begin position="328"/>
        <end position="440"/>
    </location>
</feature>
<feature type="compositionally biased region" description="Polar residues" evidence="16">
    <location>
        <begin position="2284"/>
        <end position="2305"/>
    </location>
</feature>
<evidence type="ECO:0000259" key="17">
    <source>
        <dbReference type="PROSITE" id="PS50252"/>
    </source>
</evidence>
<dbReference type="GO" id="GO:0000785">
    <property type="term" value="C:chromatin"/>
    <property type="evidence" value="ECO:0000318"/>
    <property type="project" value="GO_Central"/>
</dbReference>
<feature type="compositionally biased region" description="Polar residues" evidence="16">
    <location>
        <begin position="737"/>
        <end position="747"/>
    </location>
</feature>
<evidence type="ECO:0000256" key="4">
    <source>
        <dbReference type="ARBA" id="ARBA00022499"/>
    </source>
</evidence>
<dbReference type="SMART" id="SM00353">
    <property type="entry name" value="HLH"/>
    <property type="match status" value="1"/>
</dbReference>
<evidence type="ECO:0000256" key="6">
    <source>
        <dbReference type="ARBA" id="ARBA00022843"/>
    </source>
</evidence>
<protein>
    <recommendedName>
        <fullName evidence="13">MAX gene-associated protein</fullName>
    </recommendedName>
</protein>
<feature type="compositionally biased region" description="Polar residues" evidence="16">
    <location>
        <begin position="2041"/>
        <end position="2052"/>
    </location>
</feature>
<dbReference type="GO" id="GO:0001708">
    <property type="term" value="P:cell fate specification"/>
    <property type="evidence" value="ECO:0000318"/>
    <property type="project" value="GO_Central"/>
</dbReference>
<feature type="compositionally biased region" description="Basic residues" evidence="16">
    <location>
        <begin position="835"/>
        <end position="844"/>
    </location>
</feature>
<dbReference type="GO" id="GO:0032991">
    <property type="term" value="C:protein-containing complex"/>
    <property type="evidence" value="ECO:0007669"/>
    <property type="project" value="UniProtKB-ARBA"/>
</dbReference>
<dbReference type="PROSITE" id="PS01264">
    <property type="entry name" value="TBOX_2"/>
    <property type="match status" value="1"/>
</dbReference>
<evidence type="ECO:0000313" key="23">
    <source>
        <dbReference type="Xenbase" id="XB-GENE-17344812"/>
    </source>
</evidence>
<dbReference type="CDD" id="cd20195">
    <property type="entry name" value="T-box_MGA-like"/>
    <property type="match status" value="1"/>
</dbReference>
<evidence type="ECO:0000256" key="2">
    <source>
        <dbReference type="ARBA" id="ARBA00022481"/>
    </source>
</evidence>
<dbReference type="GO" id="GO:0046983">
    <property type="term" value="F:protein dimerization activity"/>
    <property type="evidence" value="ECO:0007669"/>
    <property type="project" value="InterPro"/>
</dbReference>
<dbReference type="Pfam" id="PF16059">
    <property type="entry name" value="MGA_dom"/>
    <property type="match status" value="1"/>
</dbReference>
<evidence type="ECO:0000256" key="11">
    <source>
        <dbReference type="ARBA" id="ARBA00023242"/>
    </source>
</evidence>
<dbReference type="OrthoDB" id="6119313at2759"/>
<dbReference type="InterPro" id="IPR036638">
    <property type="entry name" value="HLH_DNA-bd_sf"/>
</dbReference>
<gene>
    <name evidence="20 21 22 23" type="primary">mga.L</name>
</gene>
<dbReference type="PRINTS" id="PR00937">
    <property type="entry name" value="TBOX"/>
</dbReference>
<dbReference type="InterPro" id="IPR046360">
    <property type="entry name" value="T-box_DNA-bd"/>
</dbReference>
<feature type="coiled-coil region" evidence="15">
    <location>
        <begin position="2521"/>
        <end position="2548"/>
    </location>
</feature>
<dbReference type="GO" id="GO:0000978">
    <property type="term" value="F:RNA polymerase II cis-regulatory region sequence-specific DNA binding"/>
    <property type="evidence" value="ECO:0000318"/>
    <property type="project" value="GO_Central"/>
</dbReference>
<sequence length="3059" mass="336848">MENPPNSFPREECGSKSITTPAYFVILQQSQGNGKKEEGIVVANRDVSSVAPVMSSGHDKSKSKTFLSAECKSGNITLTLDNNNMWNEFYRCSTEMVLTKQGRRMFPYCRYWISGLDPYQKYILVMDISPMDNHRYKWNGKWWEAGGKSEPHVLGRVFIHPESPSTGQFWMHQPVSFYKLKLTNNILDQEGHIILHSMHRYLPRLHLVPANQSTEVIQLNGPDVHTFTFPQTEFIAVTAYQNFQITQLKIDCNPFAKGFREGAITGKPVKEAKSKNSDQENDSQGHKSYNDSETLRRLRELFRAPENSDGDTEPEALNAENAFLNFKHSRLSNPDTPNIESDGLDSPAQTGFGSSPSVLSSLDPKGETNIVIKEEPVDDYDYSQEQPTGAINVKQESEEEETDEYSNSDDEYPILERHFSQFRKQPHSERKRSASSPTGVAKAKMLKLNSEKMPVVYLESCSIAKSSLAVSTLEKTIPREKLQRLLAECRPPPERELCTSKHITTEANKRNSNKGNDQNLSKNKADTRQITVSSSQVLNIGSKKPPIVLPKSALIHTTGLKYNLLPPVKNKRGRPRKQKHDEAEQILPDVNPDLEDVDGVLFVAFSSKEALDVHTEGKPKTDLSSSFLALPASGDKATINKIRELEKHLVEDLQTMKYNQVIHPALQQVGLKLNIVDPTMSIDLRYLGVQLPLPYITRNVTWDSYESCAQASRSLFVSRTGKTTDYTKIKGWKDKFSTSSMPSSSDNHISKPLISGKSSESSLKNRSAFCSDELDEYLENEARLMETSGGITQNEREPPVISWLPAESTSSVKNIDTLLQRQISEPSFSSNASKTHAKRKRTKMPGKASTPKTKAKQSMESENIKGNPVASETGVTSIKHLLESDKVIPGIPSLVPSIEETLLPSIRQVQLPNQQPPLRSYGFSKAHMKLLDMEESTLWKGKPRTYITEERADIGLVVLLTAQASLKNKQIHKVIRKQPAPCNKLFCRLGCVCQSLNHKEHSFAHCRRADCMLDCSCIQKKQLPERDEMQIKVSMACTEQLEEKEGMDEKGLTECMEQPLEKFGMDIKSSAQCSKQLVEKDISSIRNSAECMEQLSEKDGIDIDLNILADCVDQTANQENPYSPPARDSEASVEYKEQVKTVKTQSSSAGSSQWYSHPLCLEQFPIWKRGEEEADSEPICIPKQSELEECKVRMPQTELQHSEKHTSPVTSKNDVGSSQPVTHKDEPVYVLFDSLMTCARVRIYERKPPEEKAKLELCNCESPDANEMDHSYKRSKSDDNYKTNDIIDYIDKNTHNSECFAPTKLIEIISDCSWEEDRSKILNIVSQHMNKSDSQSFKVGSFNIELTSENKDGDNATTSTYSSRVKISMVPGQMKERDSEKSVKWKTESIKLPECKLPEPNVEAEQLQKSHGGKGLPFYTKIIPAGKLVAQLKNPNERESELVQVNGKYYPQAKVLLGQMGALHPANRLAAYITHRLRPGLFNLSKLNEVKINAQSKDEKTASSSVEGKFKENPSATLNVKPSITKNIVPQPALSNTLTQLVLNEVGTLHQKTTEITALGAQKIAQETSPSLLVVTSVASGKQAPALCSNPSAVSLTNLAGIGTISPSQDKALPSMPALISITKLLPKETPVSAPPGLVLAASGVNTQPASVTAFSKPQEPLAPLPSLIASPLVKTLPSSSLTTSTVSISVPSTSIVSQLAPKLAPASTVRTLGSSPSLAGTNAMPTLTLKPAISQATSQVPRTSVLPAGIENRLGPRLLLIPVQSGSTPVRPVQPIPQTPGQKMILQPIRSPGKLNLFRHPNGQIIQLVPLQQVRSTNVQPSNQPLVVRKKSDTIPPISAVCLSTCTSAVTGVRLQTKSETFATAPTPTVSASLPSVSVSTGSLGSLSKICSVTTAVSVASAGPPFLSQLGTLKLRIVPPISSDAENQSNSKVITCASEGQSVSSTNVLPLQSGSFSLLKLPSQTAESSPVSDITISQASNTVINTDSKSSMPPEIQGDQKLVDDTVLGSLDCTTCDNSDPGFSKPDVTGSEVSRKGNMSDETSTSLQQNGIAEPVEKISEEEDSSEDKQHSTEVNDKSKTDKQRGFNEHDQSKEDRQHSIEENDKNKEGKQHVIEEHDKSIDDKQHGTEKLDKSKEVKQHSTEEPDRGKEVKQHEIEELDKSKEDKQHVIEEHGQNIEDKQHSIEEHNQNIEDKQCGTEQQDKSKEDNQHGIEEYDICKENKPHPIEDLDNRKDKQHSIGGHDKSEEDKQHDIEEQEKNKDPTVDSGFPKPADEIQLEKSETLTQDPVENLSQCYTDQKSLSEPEQEASAASFLEENPEDSDSSICKEMFECITRPDSVDSEDSKKDTQSNASLDNENSEIDEAVDIETVEELSEKINIARLKASASNKYSSDKCSTHAEYLKARKKLSKDGDMFMREMEEDPNEFHRRTHTANERRRRNEMRDLFEELKNALGLHNLPKVSKSYILKQAIEEIEGLTDLADTLIRKKTLLSQRQNHLLKKVSNLSGKTKDVILKKLEYIYAKQKAMEAERKKKNLEEDIALHKASMINAPLQKNMSLPPMGNEEAVSVQLSGKSKKPIILAKKTAQASIESKSPQQISITASNLLMTPQGQLVTLKNPVVPGHVAAVQSTVIQAEMSPQVAGAVQQGIASVVIQLPGTIQVKGLLGNASIPITLAAVPNTSIAGVPPPTTEAERDDLSMMPKIVNVTSLAHESSVDLDGSVGLNVSLTDVCKNDSECPLTIESSDCGATSVQGDTTTDPVQKVSSANPAAPTQPDHLSEAEDGISQLTNHVSDCIESSLIEHITQEQFSQNKEEMSVEQKLFSVKDSTCKANKSNYEHSVELESNKVASGIDDPDLETSELIDVIGDHEDTDETITSLLNELAFLNQQLNTDDLDSGSDFPGSETASRGSASKFTEGDSSPFSFGRLKELSEMKEKNVSLSPLFLQLEEGEIQEGAKQNEEPEMVPFLGSSSKESLSPADGKTCSVPDPSVSMPSTEMSAKQETLWRPMPKLAPLGLKAAAISADQKAHGSRSMPTLAPVNMRLNPPKSSEEQSKT</sequence>
<evidence type="ECO:0000256" key="9">
    <source>
        <dbReference type="ARBA" id="ARBA00023125"/>
    </source>
</evidence>
<feature type="compositionally biased region" description="Polar residues" evidence="16">
    <location>
        <begin position="2995"/>
        <end position="3005"/>
    </location>
</feature>
<dbReference type="GO" id="GO:0000981">
    <property type="term" value="F:DNA-binding transcription factor activity, RNA polymerase II-specific"/>
    <property type="evidence" value="ECO:0000318"/>
    <property type="project" value="GO_Central"/>
</dbReference>
<dbReference type="CTD" id="108699176"/>
<evidence type="ECO:0000256" key="3">
    <source>
        <dbReference type="ARBA" id="ARBA00022491"/>
    </source>
</evidence>
<feature type="region of interest" description="Disordered" evidence="16">
    <location>
        <begin position="1197"/>
        <end position="1221"/>
    </location>
</feature>
<feature type="compositionally biased region" description="Acidic residues" evidence="16">
    <location>
        <begin position="397"/>
        <end position="413"/>
    </location>
</feature>
<feature type="compositionally biased region" description="Basic and acidic residues" evidence="16">
    <location>
        <begin position="2068"/>
        <end position="2265"/>
    </location>
</feature>
<dbReference type="SUPFAM" id="SSF49417">
    <property type="entry name" value="p53-like transcription factors"/>
    <property type="match status" value="1"/>
</dbReference>
<evidence type="ECO:0000313" key="21">
    <source>
        <dbReference type="RefSeq" id="XP_018086529.1"/>
    </source>
</evidence>
<comment type="subcellular location">
    <subcellularLocation>
        <location evidence="1 14">Nucleus</location>
    </subcellularLocation>
</comment>
<feature type="compositionally biased region" description="Polar residues" evidence="16">
    <location>
        <begin position="2745"/>
        <end position="2770"/>
    </location>
</feature>
<dbReference type="RefSeq" id="XP_018086529.1">
    <property type="nucleotide sequence ID" value="XM_018231040.2"/>
</dbReference>
<keyword evidence="19" id="KW-1185">Reference proteome</keyword>
<comment type="caution">
    <text evidence="14">Lacks conserved residue(s) required for the propagation of feature annotation.</text>
</comment>
<evidence type="ECO:0000256" key="16">
    <source>
        <dbReference type="SAM" id="MobiDB-lite"/>
    </source>
</evidence>
<evidence type="ECO:0000256" key="12">
    <source>
        <dbReference type="ARBA" id="ARBA00059348"/>
    </source>
</evidence>
<evidence type="ECO:0000256" key="14">
    <source>
        <dbReference type="PROSITE-ProRule" id="PRU00201"/>
    </source>
</evidence>
<feature type="region of interest" description="Disordered" evidence="16">
    <location>
        <begin position="2972"/>
        <end position="3005"/>
    </location>
</feature>
<dbReference type="FunFam" id="4.10.280.10:FF:000040">
    <property type="entry name" value="MAX gene-associated protein isoform X1"/>
    <property type="match status" value="1"/>
</dbReference>
<feature type="compositionally biased region" description="Polar residues" evidence="16">
    <location>
        <begin position="2907"/>
        <end position="2922"/>
    </location>
</feature>
<dbReference type="InterPro" id="IPR001699">
    <property type="entry name" value="TF_T-box"/>
</dbReference>
<evidence type="ECO:0000259" key="18">
    <source>
        <dbReference type="PROSITE" id="PS50888"/>
    </source>
</evidence>
<dbReference type="PROSITE" id="PS50888">
    <property type="entry name" value="BHLH"/>
    <property type="match status" value="1"/>
</dbReference>
<dbReference type="STRING" id="8355.A0A1L8FAD9"/>
<evidence type="ECO:0000256" key="1">
    <source>
        <dbReference type="ARBA" id="ARBA00004123"/>
    </source>
</evidence>
<dbReference type="PANTHER" id="PTHR11267:SF32">
    <property type="entry name" value="MAX GENE-ASSOCIATED PROTEIN"/>
    <property type="match status" value="1"/>
</dbReference>
<keyword evidence="3" id="KW-0678">Repressor</keyword>
<feature type="domain" description="BHLH" evidence="18">
    <location>
        <begin position="2428"/>
        <end position="2479"/>
    </location>
</feature>
<dbReference type="Pfam" id="PF00010">
    <property type="entry name" value="HLH"/>
    <property type="match status" value="1"/>
</dbReference>
<dbReference type="InterPro" id="IPR008967">
    <property type="entry name" value="p53-like_TF_DNA-bd_sf"/>
</dbReference>
<dbReference type="InterPro" id="IPR032060">
    <property type="entry name" value="MGA_dom"/>
</dbReference>
<keyword evidence="5" id="KW-0597">Phosphoprotein</keyword>
<evidence type="ECO:0000313" key="19">
    <source>
        <dbReference type="Proteomes" id="UP000186698"/>
    </source>
</evidence>
<feature type="domain" description="T-box" evidence="17">
    <location>
        <begin position="80"/>
        <end position="261"/>
    </location>
</feature>
<evidence type="ECO:0000313" key="22">
    <source>
        <dbReference type="RefSeq" id="XP_041429189.1"/>
    </source>
</evidence>
<evidence type="ECO:0000256" key="15">
    <source>
        <dbReference type="SAM" id="Coils"/>
    </source>
</evidence>
<feature type="region of interest" description="Disordered" evidence="16">
    <location>
        <begin position="3026"/>
        <end position="3059"/>
    </location>
</feature>
<dbReference type="GeneID" id="108699176"/>
<feature type="region of interest" description="Disordered" evidence="16">
    <location>
        <begin position="2745"/>
        <end position="2781"/>
    </location>
</feature>
<dbReference type="InterPro" id="IPR036960">
    <property type="entry name" value="T-box_sf"/>
</dbReference>
<feature type="region of interest" description="Disordered" evidence="16">
    <location>
        <begin position="2016"/>
        <end position="2360"/>
    </location>
</feature>
<evidence type="ECO:0000256" key="13">
    <source>
        <dbReference type="ARBA" id="ARBA00067820"/>
    </source>
</evidence>
<feature type="compositionally biased region" description="Basic and acidic residues" evidence="16">
    <location>
        <begin position="497"/>
        <end position="509"/>
    </location>
</feature>
<dbReference type="SMART" id="SM00425">
    <property type="entry name" value="TBOX"/>
    <property type="match status" value="1"/>
</dbReference>
<dbReference type="InterPro" id="IPR018186">
    <property type="entry name" value="TF_T-box_CS"/>
</dbReference>
<feature type="compositionally biased region" description="Polar residues" evidence="16">
    <location>
        <begin position="1207"/>
        <end position="1221"/>
    </location>
</feature>
<feature type="region of interest" description="Disordered" evidence="16">
    <location>
        <begin position="737"/>
        <end position="759"/>
    </location>
</feature>
<dbReference type="AGR" id="Xenbase:XB-GENE-17344812"/>
<keyword evidence="11 14" id="KW-0539">Nucleus</keyword>
<feature type="compositionally biased region" description="Polar residues" evidence="16">
    <location>
        <begin position="347"/>
        <end position="360"/>
    </location>
</feature>
<dbReference type="GO" id="GO:0045893">
    <property type="term" value="P:positive regulation of DNA-templated transcription"/>
    <property type="evidence" value="ECO:0007669"/>
    <property type="project" value="InterPro"/>
</dbReference>
<dbReference type="GO" id="GO:0005634">
    <property type="term" value="C:nucleus"/>
    <property type="evidence" value="ECO:0000318"/>
    <property type="project" value="GO_Central"/>
</dbReference>
<evidence type="ECO:0000256" key="8">
    <source>
        <dbReference type="ARBA" id="ARBA00023054"/>
    </source>
</evidence>
<dbReference type="FunFam" id="2.60.40.820:FF:000009">
    <property type="entry name" value="MAX gene-associated protein isoform X1"/>
    <property type="match status" value="1"/>
</dbReference>
<keyword evidence="10" id="KW-0804">Transcription</keyword>
<keyword evidence="2" id="KW-0488">Methylation</keyword>
<dbReference type="RefSeq" id="XP_018086528.1">
    <property type="nucleotide sequence ID" value="XM_018231039.2"/>
</dbReference>
<dbReference type="GO" id="GO:0006357">
    <property type="term" value="P:regulation of transcription by RNA polymerase II"/>
    <property type="evidence" value="ECO:0000318"/>
    <property type="project" value="GO_Central"/>
</dbReference>